<accession>A0A2A2ALP4</accession>
<feature type="domain" description="DUF1854" evidence="1">
    <location>
        <begin position="82"/>
        <end position="210"/>
    </location>
</feature>
<reference evidence="2 3" key="1">
    <citation type="submission" date="2017-08" db="EMBL/GenBank/DDBJ databases">
        <title>WGS of Clinical strains of the CDC Group NO-1 linked to zoonotic infections in humans.</title>
        <authorList>
            <person name="Bernier A.-M."/>
            <person name="Bernard K."/>
        </authorList>
    </citation>
    <scope>NUCLEOTIDE SEQUENCE [LARGE SCALE GENOMIC DNA]</scope>
    <source>
        <strain evidence="2 3">NML00-0135</strain>
    </source>
</reference>
<protein>
    <recommendedName>
        <fullName evidence="1">DUF1854 domain-containing protein</fullName>
    </recommendedName>
</protein>
<evidence type="ECO:0000313" key="3">
    <source>
        <dbReference type="Proteomes" id="UP000218054"/>
    </source>
</evidence>
<name>A0A2A2ALP4_9BURK</name>
<dbReference type="RefSeq" id="WP_095538943.1">
    <property type="nucleotide sequence ID" value="NZ_NSJB01000001.1"/>
</dbReference>
<dbReference type="EMBL" id="NSJB01000001">
    <property type="protein sequence ID" value="PAT38663.1"/>
    <property type="molecule type" value="Genomic_DNA"/>
</dbReference>
<dbReference type="AlphaFoldDB" id="A0A2A2ALP4"/>
<sequence length="211" mass="22686">MTSQPPAKPSASHLRYLPAHVLVLGADTPAEQLQLDQHGQLILHLPAQAAQAALAAHVAHDGAEAPAPAAAAQPPLQQPIAVQPVPAFALSAPRQCLSLVDQQGKERAYIERLDALPQPCQQAIATALAGREFIPRITAIEAVSSFSTPSLWQVHTDRGPTALLLQSEDDIRKLDAQGQCLRITDKHSLQYQIDDVEALPKASRKLLARFI</sequence>
<dbReference type="Pfam" id="PF08909">
    <property type="entry name" value="DUF1854"/>
    <property type="match status" value="1"/>
</dbReference>
<organism evidence="2 3">
    <name type="scientific">Vandammella animalimorsus</name>
    <dbReference type="NCBI Taxonomy" id="2029117"/>
    <lineage>
        <taxon>Bacteria</taxon>
        <taxon>Pseudomonadati</taxon>
        <taxon>Pseudomonadota</taxon>
        <taxon>Betaproteobacteria</taxon>
        <taxon>Burkholderiales</taxon>
        <taxon>Comamonadaceae</taxon>
        <taxon>Vandammella</taxon>
    </lineage>
</organism>
<evidence type="ECO:0000313" key="2">
    <source>
        <dbReference type="EMBL" id="PAT38663.1"/>
    </source>
</evidence>
<comment type="caution">
    <text evidence="2">The sequence shown here is derived from an EMBL/GenBank/DDBJ whole genome shotgun (WGS) entry which is preliminary data.</text>
</comment>
<gene>
    <name evidence="2" type="ORF">CK625_04235</name>
</gene>
<evidence type="ECO:0000259" key="1">
    <source>
        <dbReference type="Pfam" id="PF08909"/>
    </source>
</evidence>
<dbReference type="InterPro" id="IPR015005">
    <property type="entry name" value="DUF1854"/>
</dbReference>
<proteinExistence type="predicted"/>
<keyword evidence="3" id="KW-1185">Reference proteome</keyword>
<dbReference type="Proteomes" id="UP000218054">
    <property type="component" value="Unassembled WGS sequence"/>
</dbReference>